<keyword evidence="5" id="KW-0482">Metalloprotease</keyword>
<dbReference type="GO" id="GO:0046872">
    <property type="term" value="F:metal ion binding"/>
    <property type="evidence" value="ECO:0007669"/>
    <property type="project" value="UniProtKB-KW"/>
</dbReference>
<dbReference type="GO" id="GO:0042802">
    <property type="term" value="F:identical protein binding"/>
    <property type="evidence" value="ECO:0007669"/>
    <property type="project" value="EnsemblFungi"/>
</dbReference>
<dbReference type="EMBL" id="KQ964456">
    <property type="protein sequence ID" value="KXN72265.1"/>
    <property type="molecule type" value="Genomic_DNA"/>
</dbReference>
<dbReference type="OMA" id="CNVKFMI"/>
<dbReference type="OrthoDB" id="7832001at2759"/>
<organism evidence="11 12">
    <name type="scientific">Conidiobolus coronatus (strain ATCC 28846 / CBS 209.66 / NRRL 28638)</name>
    <name type="common">Delacroixia coronata</name>
    <dbReference type="NCBI Taxonomy" id="796925"/>
    <lineage>
        <taxon>Eukaryota</taxon>
        <taxon>Fungi</taxon>
        <taxon>Fungi incertae sedis</taxon>
        <taxon>Zoopagomycota</taxon>
        <taxon>Entomophthoromycotina</taxon>
        <taxon>Entomophthoromycetes</taxon>
        <taxon>Entomophthorales</taxon>
        <taxon>Ancylistaceae</taxon>
        <taxon>Conidiobolus</taxon>
    </lineage>
</organism>
<comment type="cofactor">
    <cofactor evidence="8">
        <name>Mn(2+)</name>
        <dbReference type="ChEBI" id="CHEBI:29035"/>
    </cofactor>
    <text evidence="8">Binds 2 manganese ions per subunit.</text>
</comment>
<dbReference type="PANTHER" id="PTHR43270">
    <property type="entry name" value="BETA-ALA-HIS DIPEPTIDASE"/>
    <property type="match status" value="1"/>
</dbReference>
<reference evidence="11 12" key="1">
    <citation type="journal article" date="2015" name="Genome Biol. Evol.">
        <title>Phylogenomic analyses indicate that early fungi evolved digesting cell walls of algal ancestors of land plants.</title>
        <authorList>
            <person name="Chang Y."/>
            <person name="Wang S."/>
            <person name="Sekimoto S."/>
            <person name="Aerts A.L."/>
            <person name="Choi C."/>
            <person name="Clum A."/>
            <person name="LaButti K.M."/>
            <person name="Lindquist E.A."/>
            <person name="Yee Ngan C."/>
            <person name="Ohm R.A."/>
            <person name="Salamov A.A."/>
            <person name="Grigoriev I.V."/>
            <person name="Spatafora J.W."/>
            <person name="Berbee M.L."/>
        </authorList>
    </citation>
    <scope>NUCLEOTIDE SEQUENCE [LARGE SCALE GENOMIC DNA]</scope>
    <source>
        <strain evidence="11 12">NRRL 28638</strain>
    </source>
</reference>
<keyword evidence="3 8" id="KW-0479">Metal-binding</keyword>
<evidence type="ECO:0000256" key="6">
    <source>
        <dbReference type="PIRSR" id="PIRSR037242-1"/>
    </source>
</evidence>
<dbReference type="PANTHER" id="PTHR43270:SF4">
    <property type="entry name" value="CARNOSINE DIPEPTIDASE 2, ISOFORM A"/>
    <property type="match status" value="1"/>
</dbReference>
<evidence type="ECO:0000259" key="10">
    <source>
        <dbReference type="Pfam" id="PF07687"/>
    </source>
</evidence>
<evidence type="ECO:0000256" key="5">
    <source>
        <dbReference type="ARBA" id="ARBA00023049"/>
    </source>
</evidence>
<protein>
    <submittedName>
        <fullName evidence="11">CNDP dipeptidase</fullName>
    </submittedName>
</protein>
<feature type="binding site" description="in other chain" evidence="7">
    <location>
        <position position="192"/>
    </location>
    <ligand>
        <name>substrate</name>
        <note>ligand shared between homodimeric partners</note>
    </ligand>
</feature>
<evidence type="ECO:0000313" key="11">
    <source>
        <dbReference type="EMBL" id="KXN72265.1"/>
    </source>
</evidence>
<dbReference type="InterPro" id="IPR051458">
    <property type="entry name" value="Cyt/Met_Dipeptidase"/>
</dbReference>
<feature type="binding site" evidence="8">
    <location>
        <position position="95"/>
    </location>
    <ligand>
        <name>Mn(2+)</name>
        <dbReference type="ChEBI" id="CHEBI:29035"/>
        <label>2</label>
    </ligand>
</feature>
<dbReference type="InterPro" id="IPR002933">
    <property type="entry name" value="Peptidase_M20"/>
</dbReference>
<dbReference type="GO" id="GO:0006751">
    <property type="term" value="P:glutathione catabolic process"/>
    <property type="evidence" value="ECO:0007669"/>
    <property type="project" value="EnsemblFungi"/>
</dbReference>
<dbReference type="PIRSF" id="PIRSF037242">
    <property type="entry name" value="CNDP_dipeptidase"/>
    <property type="match status" value="1"/>
</dbReference>
<evidence type="ECO:0000256" key="8">
    <source>
        <dbReference type="PIRSR" id="PIRSR037242-3"/>
    </source>
</evidence>
<dbReference type="AlphaFoldDB" id="A0A137PB83"/>
<feature type="binding site" description="in other chain" evidence="7">
    <location>
        <position position="340"/>
    </location>
    <ligand>
        <name>substrate</name>
        <note>ligand shared between homodimeric partners</note>
    </ligand>
</feature>
<dbReference type="CDD" id="cd05676">
    <property type="entry name" value="M20_dipept_like_CNDP"/>
    <property type="match status" value="1"/>
</dbReference>
<dbReference type="Pfam" id="PF01546">
    <property type="entry name" value="Peptidase_M20"/>
    <property type="match status" value="1"/>
</dbReference>
<feature type="binding site" evidence="8">
    <location>
        <position position="164"/>
    </location>
    <ligand>
        <name>Mn(2+)</name>
        <dbReference type="ChEBI" id="CHEBI:29035"/>
        <label>1</label>
    </ligand>
</feature>
<sequence>MEAVYQYIDENQQNFIQKLREAVAIPSVSSSVPHRPEVIRMGEWLIKELEALGATTKRIELGDHELEGQTIPLPPVVLARYGEDPKKKTLLVYGHYDVQPALKEDGWNTDPFELVHDDKDRLVGRGATDDKGPVLGWLLALEAFQKTNTDFPVNLLCCFEGMEESGSEGLDDVVIQQANEWFKDTDCVCISDNYWLGTTKPCLTYGLRGVSYFSLVVKGPAVDLHSGLFGGTVHEPMTDLVHLMGKLVNPQGEILVPGIMDQVAPLTEEESQTYDALDFDMNVLHDSLGNTNSIHDSAKKTLMHRWRYPSLSLHGIEGAFYSPGAKTVIPAKVTGKFSIRTVPDMEPEKVTELVVKYVKDEFAKLGSKNEIDVFCQHAGKSWVSSFNHWNFQAAIKAVKQVFQVEPDLTREGGSIPVTLTFEQALGKNVLLLPMGSNDDGAHSTNEKIDRRNFIEGIKLLSTYMYELSQTTEA</sequence>
<dbReference type="SUPFAM" id="SSF53187">
    <property type="entry name" value="Zn-dependent exopeptidases"/>
    <property type="match status" value="1"/>
</dbReference>
<feature type="binding site" evidence="8">
    <location>
        <position position="442"/>
    </location>
    <ligand>
        <name>Mn(2+)</name>
        <dbReference type="ChEBI" id="CHEBI:29035"/>
        <label>1</label>
    </ligand>
</feature>
<feature type="site" description="Important for catalytic activity" evidence="9">
    <location>
        <position position="225"/>
    </location>
</feature>
<dbReference type="GO" id="GO:0008242">
    <property type="term" value="F:omega peptidase activity"/>
    <property type="evidence" value="ECO:0007669"/>
    <property type="project" value="EnsemblFungi"/>
</dbReference>
<keyword evidence="12" id="KW-1185">Reference proteome</keyword>
<gene>
    <name evidence="11" type="ORF">CONCODRAFT_16272</name>
</gene>
<dbReference type="Pfam" id="PF07687">
    <property type="entry name" value="M20_dimer"/>
    <property type="match status" value="1"/>
</dbReference>
<comment type="similarity">
    <text evidence="1">Belongs to the peptidase M20A family.</text>
</comment>
<dbReference type="InterPro" id="IPR017153">
    <property type="entry name" value="CNDP/DUG1"/>
</dbReference>
<feature type="binding site" description="in other chain" evidence="7">
    <location>
        <position position="414"/>
    </location>
    <ligand>
        <name>substrate</name>
        <note>ligand shared between homodimeric partners</note>
    </ligand>
</feature>
<dbReference type="Proteomes" id="UP000070444">
    <property type="component" value="Unassembled WGS sequence"/>
</dbReference>
<evidence type="ECO:0000256" key="3">
    <source>
        <dbReference type="ARBA" id="ARBA00022723"/>
    </source>
</evidence>
<dbReference type="STRING" id="796925.A0A137PB83"/>
<evidence type="ECO:0000256" key="2">
    <source>
        <dbReference type="ARBA" id="ARBA00022670"/>
    </source>
</evidence>
<evidence type="ECO:0000256" key="1">
    <source>
        <dbReference type="ARBA" id="ARBA00006247"/>
    </source>
</evidence>
<dbReference type="InterPro" id="IPR011650">
    <property type="entry name" value="Peptidase_M20_dimer"/>
</dbReference>
<dbReference type="GO" id="GO:0005737">
    <property type="term" value="C:cytoplasm"/>
    <property type="evidence" value="ECO:0007669"/>
    <property type="project" value="EnsemblFungi"/>
</dbReference>
<evidence type="ECO:0000313" key="12">
    <source>
        <dbReference type="Proteomes" id="UP000070444"/>
    </source>
</evidence>
<keyword evidence="8" id="KW-0464">Manganese</keyword>
<evidence type="ECO:0000256" key="4">
    <source>
        <dbReference type="ARBA" id="ARBA00022801"/>
    </source>
</evidence>
<feature type="active site" evidence="6">
    <location>
        <position position="97"/>
    </location>
</feature>
<evidence type="ECO:0000256" key="9">
    <source>
        <dbReference type="PIRSR" id="PIRSR037242-4"/>
    </source>
</evidence>
<keyword evidence="4" id="KW-0378">Hydrolase</keyword>
<feature type="binding site" evidence="7">
    <location>
        <position position="327"/>
    </location>
    <ligand>
        <name>substrate</name>
        <note>ligand shared between homodimeric partners</note>
    </ligand>
</feature>
<feature type="binding site" description="in other chain" evidence="7">
    <location>
        <position position="442"/>
    </location>
    <ligand>
        <name>substrate</name>
        <note>ligand shared between homodimeric partners</note>
    </ligand>
</feature>
<proteinExistence type="inferred from homology"/>
<feature type="domain" description="Peptidase M20 dimerisation" evidence="10">
    <location>
        <begin position="205"/>
        <end position="363"/>
    </location>
</feature>
<dbReference type="Gene3D" id="3.30.70.360">
    <property type="match status" value="1"/>
</dbReference>
<accession>A0A137PB83</accession>
<dbReference type="GO" id="GO:0006508">
    <property type="term" value="P:proteolysis"/>
    <property type="evidence" value="ECO:0007669"/>
    <property type="project" value="UniProtKB-KW"/>
</dbReference>
<dbReference type="GO" id="GO:0070573">
    <property type="term" value="F:metallodipeptidase activity"/>
    <property type="evidence" value="ECO:0007669"/>
    <property type="project" value="EnsemblFungi"/>
</dbReference>
<evidence type="ECO:0000256" key="7">
    <source>
        <dbReference type="PIRSR" id="PIRSR037242-2"/>
    </source>
</evidence>
<feature type="binding site" evidence="7">
    <location>
        <position position="225"/>
    </location>
    <ligand>
        <name>substrate</name>
        <note>ligand shared between homodimeric partners</note>
    </ligand>
</feature>
<dbReference type="Gene3D" id="3.40.630.10">
    <property type="entry name" value="Zn peptidases"/>
    <property type="match status" value="1"/>
</dbReference>
<keyword evidence="2" id="KW-0645">Protease</keyword>
<feature type="binding site" evidence="8">
    <location>
        <position position="129"/>
    </location>
    <ligand>
        <name>Mn(2+)</name>
        <dbReference type="ChEBI" id="CHEBI:29035"/>
        <label>1</label>
    </ligand>
</feature>
<feature type="active site" description="Proton acceptor" evidence="6">
    <location>
        <position position="163"/>
    </location>
</feature>
<name>A0A137PB83_CONC2</name>
<feature type="binding site" evidence="8">
    <location>
        <position position="129"/>
    </location>
    <ligand>
        <name>Mn(2+)</name>
        <dbReference type="ChEBI" id="CHEBI:29035"/>
        <label>2</label>
    </ligand>
</feature>
<feature type="binding site" evidence="8">
    <location>
        <position position="192"/>
    </location>
    <ligand>
        <name>Mn(2+)</name>
        <dbReference type="ChEBI" id="CHEBI:29035"/>
        <label>2</label>
    </ligand>
</feature>